<dbReference type="PANTHER" id="PTHR14482:SF0">
    <property type="entry name" value="PROTEIN CUSTOS"/>
    <property type="match status" value="1"/>
</dbReference>
<dbReference type="AlphaFoldDB" id="A0A1B6CL79"/>
<dbReference type="GO" id="GO:0016055">
    <property type="term" value="P:Wnt signaling pathway"/>
    <property type="evidence" value="ECO:0007669"/>
    <property type="project" value="UniProtKB-KW"/>
</dbReference>
<protein>
    <recommendedName>
        <fullName evidence="3">Protein CUSTOS</fullName>
    </recommendedName>
</protein>
<keyword evidence="5" id="KW-0879">Wnt signaling pathway</keyword>
<comment type="similarity">
    <text evidence="2">Belongs to the CUSTOS family.</text>
</comment>
<keyword evidence="4" id="KW-0217">Developmental protein</keyword>
<keyword evidence="6" id="KW-0539">Nucleus</keyword>
<dbReference type="InterPro" id="IPR026694">
    <property type="entry name" value="CUSTOS"/>
</dbReference>
<evidence type="ECO:0000313" key="7">
    <source>
        <dbReference type="EMBL" id="JAS14091.1"/>
    </source>
</evidence>
<evidence type="ECO:0000256" key="2">
    <source>
        <dbReference type="ARBA" id="ARBA00008632"/>
    </source>
</evidence>
<accession>A0A1B6CL79</accession>
<reference evidence="7" key="1">
    <citation type="submission" date="2015-12" db="EMBL/GenBank/DDBJ databases">
        <title>De novo transcriptome assembly of four potential Pierce s Disease insect vectors from Arizona vineyards.</title>
        <authorList>
            <person name="Tassone E.E."/>
        </authorList>
    </citation>
    <scope>NUCLEOTIDE SEQUENCE</scope>
</reference>
<proteinExistence type="inferred from homology"/>
<evidence type="ECO:0000256" key="5">
    <source>
        <dbReference type="ARBA" id="ARBA00022687"/>
    </source>
</evidence>
<comment type="subcellular location">
    <subcellularLocation>
        <location evidence="1">Nucleus envelope</location>
    </subcellularLocation>
</comment>
<organism evidence="7">
    <name type="scientific">Clastoptera arizonana</name>
    <name type="common">Arizona spittle bug</name>
    <dbReference type="NCBI Taxonomy" id="38151"/>
    <lineage>
        <taxon>Eukaryota</taxon>
        <taxon>Metazoa</taxon>
        <taxon>Ecdysozoa</taxon>
        <taxon>Arthropoda</taxon>
        <taxon>Hexapoda</taxon>
        <taxon>Insecta</taxon>
        <taxon>Pterygota</taxon>
        <taxon>Neoptera</taxon>
        <taxon>Paraneoptera</taxon>
        <taxon>Hemiptera</taxon>
        <taxon>Auchenorrhyncha</taxon>
        <taxon>Cercopoidea</taxon>
        <taxon>Clastopteridae</taxon>
        <taxon>Clastoptera</taxon>
    </lineage>
</organism>
<evidence type="ECO:0000256" key="1">
    <source>
        <dbReference type="ARBA" id="ARBA00004259"/>
    </source>
</evidence>
<gene>
    <name evidence="7" type="ORF">g.7566</name>
</gene>
<dbReference type="Pfam" id="PF23999">
    <property type="entry name" value="CUSTOS"/>
    <property type="match status" value="1"/>
</dbReference>
<dbReference type="EMBL" id="GEDC01023207">
    <property type="protein sequence ID" value="JAS14091.1"/>
    <property type="molecule type" value="Transcribed_RNA"/>
</dbReference>
<name>A0A1B6CL79_9HEMI</name>
<evidence type="ECO:0000256" key="3">
    <source>
        <dbReference type="ARBA" id="ARBA00013465"/>
    </source>
</evidence>
<dbReference type="GO" id="GO:0005635">
    <property type="term" value="C:nuclear envelope"/>
    <property type="evidence" value="ECO:0007669"/>
    <property type="project" value="UniProtKB-SubCell"/>
</dbReference>
<dbReference type="PANTHER" id="PTHR14482">
    <property type="entry name" value="CHROMOSOME 12 ORF 43 HOMOLOG"/>
    <property type="match status" value="1"/>
</dbReference>
<evidence type="ECO:0000256" key="6">
    <source>
        <dbReference type="ARBA" id="ARBA00023242"/>
    </source>
</evidence>
<feature type="non-terminal residue" evidence="7">
    <location>
        <position position="1"/>
    </location>
</feature>
<evidence type="ECO:0000256" key="4">
    <source>
        <dbReference type="ARBA" id="ARBA00022473"/>
    </source>
</evidence>
<sequence>NQDEKNELHVTPEFQKYVAKHLNLLLEKQFKEIKPKIFNKTTNQNSSLDKSGIYLFHSSTVNILCDDELPVINQKRAKRIANCVSKEDYMKYKMAAVSPEWVLNKNGTNGWATSTKGEVILGVLAENSKKKKKKCKDKLDKSC</sequence>